<feature type="transmembrane region" description="Helical" evidence="1">
    <location>
        <begin position="12"/>
        <end position="36"/>
    </location>
</feature>
<name>A0ABT5L7Y0_9MOLU</name>
<keyword evidence="3" id="KW-1185">Reference proteome</keyword>
<keyword evidence="1" id="KW-1133">Transmembrane helix</keyword>
<organism evidence="2 3">
    <name type="scientific">Columbia Basin potato purple top phytoplasma</name>
    <dbReference type="NCBI Taxonomy" id="307134"/>
    <lineage>
        <taxon>Bacteria</taxon>
        <taxon>Bacillati</taxon>
        <taxon>Mycoplasmatota</taxon>
        <taxon>Mollicutes</taxon>
        <taxon>Acholeplasmatales</taxon>
        <taxon>Acholeplasmataceae</taxon>
        <taxon>Candidatus Phytoplasma</taxon>
        <taxon>16SrVI (Clover proliferation group)</taxon>
    </lineage>
</organism>
<keyword evidence="1" id="KW-0472">Membrane</keyword>
<accession>A0ABT5L7Y0</accession>
<protein>
    <submittedName>
        <fullName evidence="2">Uncharacterized protein</fullName>
    </submittedName>
</protein>
<dbReference type="Proteomes" id="UP001221763">
    <property type="component" value="Unassembled WGS sequence"/>
</dbReference>
<reference evidence="2 3" key="1">
    <citation type="journal article" date="2023" name="Plant">
        <title>Draft Genome Sequence Resource of CBPPT1, a 'Candidatus Phytoplasma trifolii'-Related Strain Associated with Potato Purple Top Disease in the Columbia Basin, U.S.A.</title>
        <authorList>
            <person name="Wei W."/>
            <person name="Shao J."/>
            <person name="Bottner-Parker K.D."/>
            <person name="Zhao Y."/>
        </authorList>
    </citation>
    <scope>NUCLEOTIDE SEQUENCE [LARGE SCALE GENOMIC DNA]</scope>
    <source>
        <strain evidence="2 3">CBPPT1</strain>
    </source>
</reference>
<dbReference type="RefSeq" id="WP_273585047.1">
    <property type="nucleotide sequence ID" value="NZ_JANHJP010000001.1"/>
</dbReference>
<evidence type="ECO:0000313" key="3">
    <source>
        <dbReference type="Proteomes" id="UP001221763"/>
    </source>
</evidence>
<gene>
    <name evidence="2" type="ORF">M8044_000028</name>
</gene>
<proteinExistence type="predicted"/>
<comment type="caution">
    <text evidence="2">The sequence shown here is derived from an EMBL/GenBank/DDBJ whole genome shotgun (WGS) entry which is preliminary data.</text>
</comment>
<dbReference type="EMBL" id="JANHJP010000001">
    <property type="protein sequence ID" value="MDC9031809.1"/>
    <property type="molecule type" value="Genomic_DNA"/>
</dbReference>
<evidence type="ECO:0000256" key="1">
    <source>
        <dbReference type="SAM" id="Phobius"/>
    </source>
</evidence>
<evidence type="ECO:0000313" key="2">
    <source>
        <dbReference type="EMBL" id="MDC9031809.1"/>
    </source>
</evidence>
<sequence>MISTDWLIKFQIFAAFFAGLIIGFAIFSLLYLYSVLKNLNKQKNKIKDIKNNKLSNEEMNKLIKEKQKIFQEDIKDNPDDYIPSLLNNCKNLILETSSIFYPNSPFPYLEITIEEILTLIKYLHDRLENLFDKKIIFYFRKMTLRQIFVLKQKLIDKKYLKKYQKTNKILNFASNTLNCFNPFHWAKKFFIKIAFSKILDKIGCTIILIIGEEIYQIYSKKIFSPTQNINDILNELEKELKTKKNNL</sequence>
<keyword evidence="1" id="KW-0812">Transmembrane</keyword>